<keyword evidence="1" id="KW-0460">Magnesium</keyword>
<feature type="binding site" evidence="1">
    <location>
        <position position="279"/>
    </location>
    <ligand>
        <name>Mg(2+)</name>
        <dbReference type="ChEBI" id="CHEBI:18420"/>
        <label>1</label>
    </ligand>
</feature>
<dbReference type="Gene3D" id="2.60.120.560">
    <property type="entry name" value="Exo-inulinase, domain 1"/>
    <property type="match status" value="1"/>
</dbReference>
<dbReference type="SUPFAM" id="SSF101478">
    <property type="entry name" value="ADP-ribosylglycohydrolase"/>
    <property type="match status" value="1"/>
</dbReference>
<dbReference type="Gene3D" id="1.10.4080.10">
    <property type="entry name" value="ADP-ribosylation/Crystallin J1"/>
    <property type="match status" value="1"/>
</dbReference>
<dbReference type="GO" id="GO:0016787">
    <property type="term" value="F:hydrolase activity"/>
    <property type="evidence" value="ECO:0007669"/>
    <property type="project" value="UniProtKB-KW"/>
</dbReference>
<organism evidence="2 3">
    <name type="scientific">Caldanaerobius fijiensis DSM 17918</name>
    <dbReference type="NCBI Taxonomy" id="1121256"/>
    <lineage>
        <taxon>Bacteria</taxon>
        <taxon>Bacillati</taxon>
        <taxon>Bacillota</taxon>
        <taxon>Clostridia</taxon>
        <taxon>Thermoanaerobacterales</taxon>
        <taxon>Thermoanaerobacteraceae</taxon>
        <taxon>Caldanaerobius</taxon>
    </lineage>
</organism>
<dbReference type="EMBL" id="FQVH01000025">
    <property type="protein sequence ID" value="SHF49001.1"/>
    <property type="molecule type" value="Genomic_DNA"/>
</dbReference>
<comment type="cofactor">
    <cofactor evidence="1">
        <name>Mg(2+)</name>
        <dbReference type="ChEBI" id="CHEBI:18420"/>
    </cofactor>
    <text evidence="1">Binds 2 magnesium ions per subunit.</text>
</comment>
<name>A0A1M5C2U0_9THEO</name>
<evidence type="ECO:0000256" key="1">
    <source>
        <dbReference type="PIRSR" id="PIRSR605502-1"/>
    </source>
</evidence>
<protein>
    <submittedName>
        <fullName evidence="2">ADP-ribosylglycohydrolase</fullName>
    </submittedName>
</protein>
<keyword evidence="2" id="KW-0378">Hydrolase</keyword>
<dbReference type="STRING" id="1121256.SAMN02746089_02018"/>
<dbReference type="GO" id="GO:0046872">
    <property type="term" value="F:metal ion binding"/>
    <property type="evidence" value="ECO:0007669"/>
    <property type="project" value="UniProtKB-KW"/>
</dbReference>
<keyword evidence="1" id="KW-0479">Metal-binding</keyword>
<dbReference type="InterPro" id="IPR036705">
    <property type="entry name" value="Ribosyl_crysJ1_sf"/>
</dbReference>
<evidence type="ECO:0000313" key="3">
    <source>
        <dbReference type="Proteomes" id="UP000184088"/>
    </source>
</evidence>
<sequence>MIPKDYVEKVYSGWLGKIIGVRLGAPVEGWTYEKIKEEIGEITGYVKDYKMFAADDDTNGPMIFIRALEDYSLKPSAEDIGKTWLNYIGDGHGTLWWGGYGISTEHTAYLNLLHGIKAPYSGCMELNGSTVAEQIGGQIFIDVWGLIAPGNPQLAAQYAEKAASVSHDGNGKYGGMFIAACIAEAFVETDIKKIIEAGLSVIPSDCQYARMVKDIVRFYDDNPDDWRKCYEYIRAYYGYDRYPGNCHIIPNAAVIVLSLLYGGGDFSKTICICNMCGWDTDCNVGNVGCIMGVKCGLEGIPYYWREPINDVLINSTLIGDINILDIPSVACYIASLGYAIAGESVPDEWKKIITTGNGMEYHFEFPGSTHGFRSDSPDIVLENDSEISYKGKRCLKIILNGLKSARVYRKTYYRPEDFDDDRYSPDFSPALYPGYGISCYVMASVSEEFVSKSDITARLYVRDANGGKIYYGPQVILTSYQWTCVSFDIPHMDGVCLDAMGIEINSDQPVDCVYIDEVKCYPTPDYTLDFSKEKMETWSFGHVKPSQLTYLRGIWVLEDGELSGSGYGNCESYTGSRKWTDYTIEGLIKPLFGSHHNINFRVWGAMRSYAAGLAPGDRIALYKNIEGNYVELASHPFSWEMGREYRIKVDAIGNEFKVYIDDHELIRYRDDDNPYMKGQVGFSNIGGGHTHYRYLRVKHIKSI</sequence>
<evidence type="ECO:0000313" key="2">
    <source>
        <dbReference type="EMBL" id="SHF49001.1"/>
    </source>
</evidence>
<dbReference type="RefSeq" id="WP_073344838.1">
    <property type="nucleotide sequence ID" value="NZ_FQVH01000025.1"/>
</dbReference>
<dbReference type="InterPro" id="IPR005502">
    <property type="entry name" value="Ribosyl_crysJ1"/>
</dbReference>
<reference evidence="2 3" key="1">
    <citation type="submission" date="2016-11" db="EMBL/GenBank/DDBJ databases">
        <authorList>
            <person name="Jaros S."/>
            <person name="Januszkiewicz K."/>
            <person name="Wedrychowicz H."/>
        </authorList>
    </citation>
    <scope>NUCLEOTIDE SEQUENCE [LARGE SCALE GENOMIC DNA]</scope>
    <source>
        <strain evidence="2 3">DSM 17918</strain>
    </source>
</reference>
<proteinExistence type="predicted"/>
<dbReference type="Pfam" id="PF03747">
    <property type="entry name" value="ADP_ribosyl_GH"/>
    <property type="match status" value="1"/>
</dbReference>
<dbReference type="Proteomes" id="UP000184088">
    <property type="component" value="Unassembled WGS sequence"/>
</dbReference>
<feature type="binding site" evidence="1">
    <location>
        <position position="57"/>
    </location>
    <ligand>
        <name>Mg(2+)</name>
        <dbReference type="ChEBI" id="CHEBI:18420"/>
        <label>1</label>
    </ligand>
</feature>
<dbReference type="AlphaFoldDB" id="A0A1M5C2U0"/>
<dbReference type="Gene3D" id="2.60.120.260">
    <property type="entry name" value="Galactose-binding domain-like"/>
    <property type="match status" value="1"/>
</dbReference>
<feature type="binding site" evidence="1">
    <location>
        <position position="281"/>
    </location>
    <ligand>
        <name>Mg(2+)</name>
        <dbReference type="ChEBI" id="CHEBI:18420"/>
        <label>1</label>
    </ligand>
</feature>
<gene>
    <name evidence="2" type="ORF">SAMN02746089_02018</name>
</gene>
<accession>A0A1M5C2U0</accession>
<dbReference type="OrthoDB" id="9798107at2"/>
<keyword evidence="3" id="KW-1185">Reference proteome</keyword>
<feature type="binding site" evidence="1">
    <location>
        <position position="56"/>
    </location>
    <ligand>
        <name>Mg(2+)</name>
        <dbReference type="ChEBI" id="CHEBI:18420"/>
        <label>1</label>
    </ligand>
</feature>